<dbReference type="PROSITE" id="PS50983">
    <property type="entry name" value="FE_B12_PBP"/>
    <property type="match status" value="1"/>
</dbReference>
<organism evidence="8 9">
    <name type="scientific">Marinobacter qingdaonensis</name>
    <dbReference type="NCBI Taxonomy" id="3108486"/>
    <lineage>
        <taxon>Bacteria</taxon>
        <taxon>Pseudomonadati</taxon>
        <taxon>Pseudomonadota</taxon>
        <taxon>Gammaproteobacteria</taxon>
        <taxon>Pseudomonadales</taxon>
        <taxon>Marinobacteraceae</taxon>
        <taxon>Marinobacter</taxon>
    </lineage>
</organism>
<evidence type="ECO:0000259" key="7">
    <source>
        <dbReference type="PROSITE" id="PS50983"/>
    </source>
</evidence>
<gene>
    <name evidence="8" type="ORF">U5822_06590</name>
</gene>
<dbReference type="RefSeq" id="WP_322854835.1">
    <property type="nucleotide sequence ID" value="NZ_JAYDCJ010000003.1"/>
</dbReference>
<evidence type="ECO:0000256" key="5">
    <source>
        <dbReference type="ARBA" id="ARBA00022729"/>
    </source>
</evidence>
<dbReference type="SUPFAM" id="SSF53807">
    <property type="entry name" value="Helical backbone' metal receptor"/>
    <property type="match status" value="1"/>
</dbReference>
<comment type="similarity">
    <text evidence="2">Belongs to the bacterial solute-binding protein 8 family.</text>
</comment>
<keyword evidence="4" id="KW-0408">Iron</keyword>
<keyword evidence="9" id="KW-1185">Reference proteome</keyword>
<dbReference type="PANTHER" id="PTHR30532">
    <property type="entry name" value="IRON III DICITRATE-BINDING PERIPLASMIC PROTEIN"/>
    <property type="match status" value="1"/>
</dbReference>
<dbReference type="InterPro" id="IPR051313">
    <property type="entry name" value="Bact_iron-sidero_bind"/>
</dbReference>
<evidence type="ECO:0000256" key="3">
    <source>
        <dbReference type="ARBA" id="ARBA00022448"/>
    </source>
</evidence>
<keyword evidence="3" id="KW-0813">Transport</keyword>
<comment type="subcellular location">
    <subcellularLocation>
        <location evidence="1">Cell envelope</location>
    </subcellularLocation>
</comment>
<dbReference type="PANTHER" id="PTHR30532:SF21">
    <property type="entry name" value="SIDEROPHORE-BINDING LIPOPROTEIN YFIY-RELATED"/>
    <property type="match status" value="1"/>
</dbReference>
<accession>A0ABU5NWZ4</accession>
<evidence type="ECO:0000256" key="2">
    <source>
        <dbReference type="ARBA" id="ARBA00008814"/>
    </source>
</evidence>
<sequence length="323" mass="35025">MSLPPSSGAPLRRRVTAVLCALLCLPTLLPAVGSAAPAQARVIHHAQGSTTLAGSPQRVVTLFQGANDTAVALGVTPVGVVDAWAQGANYDYLDAALAGVPHVGLETQPSMEAIAMLEPDLIIASKRRHERIYPQLSRIAPTVSVDTVFDVEETLAVMGQALNREARAEALWQQWQRRLAEVRGQLQASLGDRWPLSVTLLNVRADHVRIYLGGSYAGTVLDQLGFRRPAAHPSDQWVLKLTTKESIPIIDADRIFVFMEDSPAVRDNYQAWTGHPLWQNLQAETNGAVYPVDAVAWNLAGGLISAHRMLDQVAHHFGLEPSP</sequence>
<reference evidence="8 9" key="1">
    <citation type="submission" date="2023-12" db="EMBL/GenBank/DDBJ databases">
        <title>Marinobacter qingdaonensis sp. nov., isolated from the intertidal sediment of Qingdao, PR China.</title>
        <authorList>
            <person name="Li Y."/>
        </authorList>
    </citation>
    <scope>NUCLEOTIDE SEQUENCE [LARGE SCALE GENOMIC DNA]</scope>
    <source>
        <strain evidence="8 9">ASW11-75</strain>
    </source>
</reference>
<dbReference type="Pfam" id="PF01497">
    <property type="entry name" value="Peripla_BP_2"/>
    <property type="match status" value="1"/>
</dbReference>
<evidence type="ECO:0000256" key="6">
    <source>
        <dbReference type="SAM" id="SignalP"/>
    </source>
</evidence>
<evidence type="ECO:0000256" key="4">
    <source>
        <dbReference type="ARBA" id="ARBA00022496"/>
    </source>
</evidence>
<keyword evidence="4" id="KW-0406">Ion transport</keyword>
<dbReference type="CDD" id="cd01146">
    <property type="entry name" value="FhuD"/>
    <property type="match status" value="1"/>
</dbReference>
<dbReference type="InterPro" id="IPR002491">
    <property type="entry name" value="ABC_transptr_periplasmic_BD"/>
</dbReference>
<protein>
    <submittedName>
        <fullName evidence="8">Iron-siderophore ABC transporter substrate-binding protein</fullName>
    </submittedName>
</protein>
<evidence type="ECO:0000313" key="8">
    <source>
        <dbReference type="EMBL" id="MEA1080329.1"/>
    </source>
</evidence>
<evidence type="ECO:0000256" key="1">
    <source>
        <dbReference type="ARBA" id="ARBA00004196"/>
    </source>
</evidence>
<proteinExistence type="inferred from homology"/>
<evidence type="ECO:0000313" key="9">
    <source>
        <dbReference type="Proteomes" id="UP001305746"/>
    </source>
</evidence>
<dbReference type="Gene3D" id="3.40.50.1980">
    <property type="entry name" value="Nitrogenase molybdenum iron protein domain"/>
    <property type="match status" value="2"/>
</dbReference>
<comment type="caution">
    <text evidence="8">The sequence shown here is derived from an EMBL/GenBank/DDBJ whole genome shotgun (WGS) entry which is preliminary data.</text>
</comment>
<dbReference type="Proteomes" id="UP001305746">
    <property type="component" value="Unassembled WGS sequence"/>
</dbReference>
<feature type="signal peptide" evidence="6">
    <location>
        <begin position="1"/>
        <end position="40"/>
    </location>
</feature>
<dbReference type="EMBL" id="JAYDCJ010000003">
    <property type="protein sequence ID" value="MEA1080329.1"/>
    <property type="molecule type" value="Genomic_DNA"/>
</dbReference>
<name>A0ABU5NWZ4_9GAMM</name>
<feature type="domain" description="Fe/B12 periplasmic-binding" evidence="7">
    <location>
        <begin position="58"/>
        <end position="321"/>
    </location>
</feature>
<keyword evidence="4" id="KW-0410">Iron transport</keyword>
<keyword evidence="5 6" id="KW-0732">Signal</keyword>
<feature type="chain" id="PRO_5047495298" evidence="6">
    <location>
        <begin position="41"/>
        <end position="323"/>
    </location>
</feature>